<comment type="caution">
    <text evidence="2">The sequence shown here is derived from an EMBL/GenBank/DDBJ whole genome shotgun (WGS) entry which is preliminary data.</text>
</comment>
<keyword evidence="3" id="KW-1185">Reference proteome</keyword>
<protein>
    <submittedName>
        <fullName evidence="2">Uncharacterized protein</fullName>
    </submittedName>
</protein>
<dbReference type="RefSeq" id="WP_209526080.1">
    <property type="nucleotide sequence ID" value="NZ_JAEEGA010000003.1"/>
</dbReference>
<sequence length="82" mass="8564">MINTMYSVIDGVCQVTGELTGVKISIPRPSKRALTTSYIANGVTGTSLVLFGLLTPHKWAIILGGTGIAASLAMKAEIKKMG</sequence>
<keyword evidence="1" id="KW-0812">Transmembrane</keyword>
<accession>A0A940STX5</accession>
<feature type="transmembrane region" description="Helical" evidence="1">
    <location>
        <begin position="59"/>
        <end position="78"/>
    </location>
</feature>
<gene>
    <name evidence="2" type="ORF">I6N95_07040</name>
</gene>
<dbReference type="Proteomes" id="UP000674938">
    <property type="component" value="Unassembled WGS sequence"/>
</dbReference>
<name>A0A940STX5_9ENTE</name>
<feature type="transmembrane region" description="Helical" evidence="1">
    <location>
        <begin position="33"/>
        <end position="53"/>
    </location>
</feature>
<dbReference type="EMBL" id="JAEEGA010000003">
    <property type="protein sequence ID" value="MBP1040755.1"/>
    <property type="molecule type" value="Genomic_DNA"/>
</dbReference>
<evidence type="ECO:0000256" key="1">
    <source>
        <dbReference type="SAM" id="Phobius"/>
    </source>
</evidence>
<organism evidence="2 3">
    <name type="scientific">Vagococcus allomyrinae</name>
    <dbReference type="NCBI Taxonomy" id="2794353"/>
    <lineage>
        <taxon>Bacteria</taxon>
        <taxon>Bacillati</taxon>
        <taxon>Bacillota</taxon>
        <taxon>Bacilli</taxon>
        <taxon>Lactobacillales</taxon>
        <taxon>Enterococcaceae</taxon>
        <taxon>Vagococcus</taxon>
    </lineage>
</organism>
<keyword evidence="1" id="KW-0472">Membrane</keyword>
<dbReference type="AlphaFoldDB" id="A0A940STX5"/>
<reference evidence="2" key="1">
    <citation type="submission" date="2020-12" db="EMBL/GenBank/DDBJ databases">
        <title>Vagococcus allomyrinae sp. nov. and Enterococcus lavae sp. nov., isolated from the larvae of Allomyrina dichotoma.</title>
        <authorList>
            <person name="Lee S.D."/>
        </authorList>
    </citation>
    <scope>NUCLEOTIDE SEQUENCE</scope>
    <source>
        <strain evidence="2">BWB3-3</strain>
    </source>
</reference>
<keyword evidence="1" id="KW-1133">Transmembrane helix</keyword>
<evidence type="ECO:0000313" key="2">
    <source>
        <dbReference type="EMBL" id="MBP1040755.1"/>
    </source>
</evidence>
<evidence type="ECO:0000313" key="3">
    <source>
        <dbReference type="Proteomes" id="UP000674938"/>
    </source>
</evidence>
<proteinExistence type="predicted"/>